<evidence type="ECO:0000313" key="2">
    <source>
        <dbReference type="EMBL" id="KAF2258549.1"/>
    </source>
</evidence>
<reference evidence="3" key="1">
    <citation type="journal article" date="2020" name="Stud. Mycol.">
        <title>101 Dothideomycetes genomes: A test case for predicting lifestyles and emergence of pathogens.</title>
        <authorList>
            <person name="Haridas S."/>
            <person name="Albert R."/>
            <person name="Binder M."/>
            <person name="Bloem J."/>
            <person name="LaButti K."/>
            <person name="Salamov A."/>
            <person name="Andreopoulos B."/>
            <person name="Baker S."/>
            <person name="Barry K."/>
            <person name="Bills G."/>
            <person name="Bluhm B."/>
            <person name="Cannon C."/>
            <person name="Castanera R."/>
            <person name="Culley D."/>
            <person name="Daum C."/>
            <person name="Ezra D."/>
            <person name="Gonzalez J."/>
            <person name="Henrissat B."/>
            <person name="Kuo A."/>
            <person name="Liang C."/>
            <person name="Lipzen A."/>
            <person name="Lutzoni F."/>
            <person name="Magnuson J."/>
            <person name="Mondo S."/>
            <person name="Nolan M."/>
            <person name="Ohm R."/>
            <person name="Pangilinan J."/>
            <person name="Park H.-J."/>
            <person name="Ramirez L."/>
            <person name="Alfaro M."/>
            <person name="Sun H."/>
            <person name="Tritt A."/>
            <person name="Yoshinaga Y."/>
            <person name="Zwiers L.-H."/>
            <person name="Turgeon B."/>
            <person name="Goodwin S."/>
            <person name="Spatafora J."/>
            <person name="Crous P."/>
            <person name="Grigoriev I."/>
        </authorList>
    </citation>
    <scope>NUCLEOTIDE SEQUENCE [LARGE SCALE GENOMIC DNA]</scope>
    <source>
        <strain evidence="3">CBS 304.66</strain>
    </source>
</reference>
<feature type="non-terminal residue" evidence="2">
    <location>
        <position position="231"/>
    </location>
</feature>
<keyword evidence="3" id="KW-1185">Reference proteome</keyword>
<dbReference type="PANTHER" id="PTHR24148">
    <property type="entry name" value="ANKYRIN REPEAT DOMAIN-CONTAINING PROTEIN 39 HOMOLOG-RELATED"/>
    <property type="match status" value="1"/>
</dbReference>
<dbReference type="AlphaFoldDB" id="A0A9P4JWN5"/>
<evidence type="ECO:0000313" key="3">
    <source>
        <dbReference type="Proteomes" id="UP000800093"/>
    </source>
</evidence>
<dbReference type="PANTHER" id="PTHR24148:SF73">
    <property type="entry name" value="HET DOMAIN PROTEIN (AFU_ORTHOLOGUE AFUA_8G01020)"/>
    <property type="match status" value="1"/>
</dbReference>
<dbReference type="InterPro" id="IPR010730">
    <property type="entry name" value="HET"/>
</dbReference>
<dbReference type="OrthoDB" id="5386682at2759"/>
<evidence type="ECO:0000259" key="1">
    <source>
        <dbReference type="Pfam" id="PF06985"/>
    </source>
</evidence>
<proteinExistence type="predicted"/>
<gene>
    <name evidence="2" type="ORF">CC78DRAFT_526132</name>
</gene>
<comment type="caution">
    <text evidence="2">The sequence shown here is derived from an EMBL/GenBank/DDBJ whole genome shotgun (WGS) entry which is preliminary data.</text>
</comment>
<dbReference type="Proteomes" id="UP000800093">
    <property type="component" value="Unassembled WGS sequence"/>
</dbReference>
<sequence>MNVFSYLYNQFTSRLWHQTPPLEPPVYRLPVNAQPPENTPKFTHPPLESSSGQIRLLKISPGDFNDIITCTLNIFDTSIAPESRPHEYIALSYTWGPASPTRQILVNSGTAIVRQNLWEFLVVARELIPDQLVWIDQICINQEDNDDKNHQVRLMSKIYRRASSVIVWLGSPTNDSDLAMDFISRRAFDMTYSIPKRLRNAIRSFFFRPYWSRLWVVQEIKLAQSVTVLCG</sequence>
<protein>
    <submittedName>
        <fullName evidence="2">HET-domain-containing protein</fullName>
    </submittedName>
</protein>
<dbReference type="InterPro" id="IPR052895">
    <property type="entry name" value="HetReg/Transcr_Mod"/>
</dbReference>
<accession>A0A9P4JWN5</accession>
<feature type="domain" description="Heterokaryon incompatibility" evidence="1">
    <location>
        <begin position="88"/>
        <end position="219"/>
    </location>
</feature>
<dbReference type="EMBL" id="ML986758">
    <property type="protein sequence ID" value="KAF2258549.1"/>
    <property type="molecule type" value="Genomic_DNA"/>
</dbReference>
<organism evidence="2 3">
    <name type="scientific">Lojkania enalia</name>
    <dbReference type="NCBI Taxonomy" id="147567"/>
    <lineage>
        <taxon>Eukaryota</taxon>
        <taxon>Fungi</taxon>
        <taxon>Dikarya</taxon>
        <taxon>Ascomycota</taxon>
        <taxon>Pezizomycotina</taxon>
        <taxon>Dothideomycetes</taxon>
        <taxon>Pleosporomycetidae</taxon>
        <taxon>Pleosporales</taxon>
        <taxon>Pleosporales incertae sedis</taxon>
        <taxon>Lojkania</taxon>
    </lineage>
</organism>
<dbReference type="Pfam" id="PF06985">
    <property type="entry name" value="HET"/>
    <property type="match status" value="1"/>
</dbReference>
<name>A0A9P4JWN5_9PLEO</name>